<protein>
    <submittedName>
        <fullName evidence="1">Uncharacterized protein</fullName>
    </submittedName>
</protein>
<evidence type="ECO:0000313" key="2">
    <source>
        <dbReference type="Proteomes" id="UP000669179"/>
    </source>
</evidence>
<evidence type="ECO:0000313" key="1">
    <source>
        <dbReference type="EMBL" id="MBO2455372.1"/>
    </source>
</evidence>
<dbReference type="Proteomes" id="UP000669179">
    <property type="component" value="Unassembled WGS sequence"/>
</dbReference>
<organism evidence="1 2">
    <name type="scientific">Actinomadura barringtoniae</name>
    <dbReference type="NCBI Taxonomy" id="1427535"/>
    <lineage>
        <taxon>Bacteria</taxon>
        <taxon>Bacillati</taxon>
        <taxon>Actinomycetota</taxon>
        <taxon>Actinomycetes</taxon>
        <taxon>Streptosporangiales</taxon>
        <taxon>Thermomonosporaceae</taxon>
        <taxon>Actinomadura</taxon>
    </lineage>
</organism>
<name>A0A939PN33_9ACTN</name>
<dbReference type="EMBL" id="JAGEOJ010000035">
    <property type="protein sequence ID" value="MBO2455372.1"/>
    <property type="molecule type" value="Genomic_DNA"/>
</dbReference>
<keyword evidence="2" id="KW-1185">Reference proteome</keyword>
<gene>
    <name evidence="1" type="ORF">J4573_50425</name>
</gene>
<proteinExistence type="predicted"/>
<accession>A0A939PN33</accession>
<dbReference type="AlphaFoldDB" id="A0A939PN33"/>
<sequence length="160" mass="18328">MSRGNAPEAKNARRRRLIESAKARGRQLEIALDRARVRAAQAIAPHDEETITAERERSRYVVKTYVHRQTGSRIRILDTEAEDGPRERLLPATDGHGEIMRYAVECLDHDSEPQYYATLKDATKGVRNSAKWCKGCRQTNVPEMRPKVNARNKQLAQHRL</sequence>
<reference evidence="1" key="1">
    <citation type="submission" date="2021-03" db="EMBL/GenBank/DDBJ databases">
        <authorList>
            <person name="Kanchanasin P."/>
            <person name="Saeng-In P."/>
            <person name="Phongsopitanun W."/>
            <person name="Yuki M."/>
            <person name="Kudo T."/>
            <person name="Ohkuma M."/>
            <person name="Tanasupawat S."/>
        </authorList>
    </citation>
    <scope>NUCLEOTIDE SEQUENCE</scope>
    <source>
        <strain evidence="1">GKU 128</strain>
    </source>
</reference>
<dbReference type="RefSeq" id="WP_208263593.1">
    <property type="nucleotide sequence ID" value="NZ_JAGEOJ010000035.1"/>
</dbReference>
<comment type="caution">
    <text evidence="1">The sequence shown here is derived from an EMBL/GenBank/DDBJ whole genome shotgun (WGS) entry which is preliminary data.</text>
</comment>